<sequence>MKKTKNKFWYILIIFFAFCTTIAISQLLKYAPTNISIALKNKNLAIETKQPINHKYSCWLGNGDALKEYIPLLLAQAKGLGGKNITNHLVVDYKVYDFLKNAELQTTDHENISKIMMEFDLEAPKAKTYIDYCNKTNLQIVLDSDIFNKFKQEIAEPYTHSLHLIYKTHLHNAYRNKKDYAYAADLLRQVAMQTIGKKNEVLLYTDADIVIDHRMMHNKVEVREDIIKVMPLFYSYPLAHSIINHKTLRKINTMGLKRFFILNNDVLLGKAKAPWLKSMFYQIDKMYYMQRNIIAQYCSENNNKQSCEMTPISIWDIHFNASDEMCDNSFILIKKEDIEKLKEVMPNYLDKRVFQENKRSFVRKMNAAKNKANSDEFNKYQTIQNTLLSDNYLIVYKSQIFQIAAAATTVSGIITNGVNTLMQIANGENVAHYNKAKIIKMLTIDPMKIGIISRQDKRTWEKHSEWLESSEQLLTITESSKLNKYIKQAIEVQGNTDMPYYWQRLFANIMLPIF</sequence>
<evidence type="ECO:0000313" key="3">
    <source>
        <dbReference type="Proteomes" id="UP001314181"/>
    </source>
</evidence>
<protein>
    <submittedName>
        <fullName evidence="2">Uncharacterized protein</fullName>
    </submittedName>
</protein>
<dbReference type="EMBL" id="CAWVOK010000012">
    <property type="protein sequence ID" value="CAK8162621.1"/>
    <property type="molecule type" value="Genomic_DNA"/>
</dbReference>
<evidence type="ECO:0000256" key="1">
    <source>
        <dbReference type="SAM" id="Phobius"/>
    </source>
</evidence>
<accession>A0ABP0EVI3</accession>
<comment type="caution">
    <text evidence="2">The sequence shown here is derived from an EMBL/GenBank/DDBJ whole genome shotgun (WGS) entry which is preliminary data.</text>
</comment>
<keyword evidence="1" id="KW-0812">Transmembrane</keyword>
<keyword evidence="3" id="KW-1185">Reference proteome</keyword>
<name>A0ABP0EVI3_9RICK</name>
<gene>
    <name evidence="2" type="ORF">CAXC1_200002</name>
</gene>
<evidence type="ECO:0000313" key="2">
    <source>
        <dbReference type="EMBL" id="CAK8162621.1"/>
    </source>
</evidence>
<proteinExistence type="predicted"/>
<feature type="transmembrane region" description="Helical" evidence="1">
    <location>
        <begin position="7"/>
        <end position="28"/>
    </location>
</feature>
<keyword evidence="1" id="KW-0472">Membrane</keyword>
<dbReference type="Proteomes" id="UP001314181">
    <property type="component" value="Unassembled WGS sequence"/>
</dbReference>
<keyword evidence="1" id="KW-1133">Transmembrane helix</keyword>
<organism evidence="2 3">
    <name type="scientific">Candidatus Xenohaliotis californiensis</name>
    <dbReference type="NCBI Taxonomy" id="84677"/>
    <lineage>
        <taxon>Bacteria</taxon>
        <taxon>Pseudomonadati</taxon>
        <taxon>Pseudomonadota</taxon>
        <taxon>Alphaproteobacteria</taxon>
        <taxon>Rickettsiales</taxon>
        <taxon>Anaplasmataceae</taxon>
        <taxon>Candidatus Xenohaliotis</taxon>
    </lineage>
</organism>
<reference evidence="2 3" key="1">
    <citation type="submission" date="2024-01" db="EMBL/GenBank/DDBJ databases">
        <authorList>
            <person name="Kunselman E."/>
        </authorList>
    </citation>
    <scope>NUCLEOTIDE SEQUENCE [LARGE SCALE GENOMIC DNA]</scope>
    <source>
        <strain evidence="2">2 abalone samples</strain>
    </source>
</reference>
<dbReference type="RefSeq" id="WP_338363715.1">
    <property type="nucleotide sequence ID" value="NZ_CAWVOK010000012.1"/>
</dbReference>